<evidence type="ECO:0000313" key="2">
    <source>
        <dbReference type="EMBL" id="MFC3907947.1"/>
    </source>
</evidence>
<dbReference type="InterPro" id="IPR051783">
    <property type="entry name" value="NAD(P)-dependent_oxidoreduct"/>
</dbReference>
<feature type="domain" description="NAD-dependent epimerase/dehydratase" evidence="1">
    <location>
        <begin position="4"/>
        <end position="229"/>
    </location>
</feature>
<dbReference type="PANTHER" id="PTHR48079">
    <property type="entry name" value="PROTEIN YEEZ"/>
    <property type="match status" value="1"/>
</dbReference>
<evidence type="ECO:0000313" key="3">
    <source>
        <dbReference type="Proteomes" id="UP001595758"/>
    </source>
</evidence>
<organism evidence="2 3">
    <name type="scientific">Legionella dresdenensis</name>
    <dbReference type="NCBI Taxonomy" id="450200"/>
    <lineage>
        <taxon>Bacteria</taxon>
        <taxon>Pseudomonadati</taxon>
        <taxon>Pseudomonadota</taxon>
        <taxon>Gammaproteobacteria</taxon>
        <taxon>Legionellales</taxon>
        <taxon>Legionellaceae</taxon>
        <taxon>Legionella</taxon>
    </lineage>
</organism>
<sequence>MRLLVTGATGFVGRELISLLSKQDFEINMTTRSPEKLAMGSNIHVFPGINLSEQTDWQPALTGCDIVVHLAARVHILNDSAANPLEEFRAVNTAGTINLAKQAAAAGVKRFIFVSSAHVLGNQSTNKLLDESAPYAPHTDYAISKMEAELELKALAAKTNMKLVIIRPPLVYGSEVAGNLQRLMWLLTTGIPLPFANAVNKRSMIASANLVDFISVCITHPNAANETFVVTDNQDISTAQLIRLLAKGMGIKPRLFAFPIFLLRTSCKLLKCKMLFNQLYGSLQLDATKSRELLQWQPPVEVERALFLTGQGYIKSR</sequence>
<dbReference type="Proteomes" id="UP001595758">
    <property type="component" value="Unassembled WGS sequence"/>
</dbReference>
<dbReference type="SUPFAM" id="SSF51735">
    <property type="entry name" value="NAD(P)-binding Rossmann-fold domains"/>
    <property type="match status" value="1"/>
</dbReference>
<dbReference type="Pfam" id="PF01370">
    <property type="entry name" value="Epimerase"/>
    <property type="match status" value="1"/>
</dbReference>
<dbReference type="Gene3D" id="3.40.50.720">
    <property type="entry name" value="NAD(P)-binding Rossmann-like Domain"/>
    <property type="match status" value="1"/>
</dbReference>
<name>A0ABV8CCX4_9GAMM</name>
<evidence type="ECO:0000259" key="1">
    <source>
        <dbReference type="Pfam" id="PF01370"/>
    </source>
</evidence>
<comment type="caution">
    <text evidence="2">The sequence shown here is derived from an EMBL/GenBank/DDBJ whole genome shotgun (WGS) entry which is preliminary data.</text>
</comment>
<dbReference type="PANTHER" id="PTHR48079:SF6">
    <property type="entry name" value="NAD(P)-BINDING DOMAIN-CONTAINING PROTEIN-RELATED"/>
    <property type="match status" value="1"/>
</dbReference>
<dbReference type="EMBL" id="JBHSAB010000001">
    <property type="protein sequence ID" value="MFC3907947.1"/>
    <property type="molecule type" value="Genomic_DNA"/>
</dbReference>
<dbReference type="InterPro" id="IPR001509">
    <property type="entry name" value="Epimerase_deHydtase"/>
</dbReference>
<dbReference type="InterPro" id="IPR036291">
    <property type="entry name" value="NAD(P)-bd_dom_sf"/>
</dbReference>
<gene>
    <name evidence="2" type="ORF">ACFORL_02480</name>
</gene>
<keyword evidence="3" id="KW-1185">Reference proteome</keyword>
<dbReference type="RefSeq" id="WP_382340747.1">
    <property type="nucleotide sequence ID" value="NZ_JBHSAB010000001.1"/>
</dbReference>
<protein>
    <submittedName>
        <fullName evidence="2">NAD-dependent epimerase/dehydratase family protein</fullName>
    </submittedName>
</protein>
<proteinExistence type="predicted"/>
<accession>A0ABV8CCX4</accession>
<reference evidence="3" key="1">
    <citation type="journal article" date="2019" name="Int. J. Syst. Evol. Microbiol.">
        <title>The Global Catalogue of Microorganisms (GCM) 10K type strain sequencing project: providing services to taxonomists for standard genome sequencing and annotation.</title>
        <authorList>
            <consortium name="The Broad Institute Genomics Platform"/>
            <consortium name="The Broad Institute Genome Sequencing Center for Infectious Disease"/>
            <person name="Wu L."/>
            <person name="Ma J."/>
        </authorList>
    </citation>
    <scope>NUCLEOTIDE SEQUENCE [LARGE SCALE GENOMIC DNA]</scope>
    <source>
        <strain evidence="3">CCUG 59858</strain>
    </source>
</reference>